<proteinExistence type="predicted"/>
<dbReference type="Pfam" id="PF00534">
    <property type="entry name" value="Glycos_transf_1"/>
    <property type="match status" value="1"/>
</dbReference>
<feature type="domain" description="Glycosyl transferase family 1" evidence="1">
    <location>
        <begin position="162"/>
        <end position="317"/>
    </location>
</feature>
<dbReference type="GO" id="GO:0016757">
    <property type="term" value="F:glycosyltransferase activity"/>
    <property type="evidence" value="ECO:0007669"/>
    <property type="project" value="InterPro"/>
</dbReference>
<dbReference type="AlphaFoldDB" id="A0A1M5SJW2"/>
<dbReference type="Proteomes" id="UP000183954">
    <property type="component" value="Unassembled WGS sequence"/>
</dbReference>
<dbReference type="InterPro" id="IPR001296">
    <property type="entry name" value="Glyco_trans_1"/>
</dbReference>
<keyword evidence="2" id="KW-0808">Transferase</keyword>
<dbReference type="RefSeq" id="WP_073028119.1">
    <property type="nucleotide sequence ID" value="NZ_FQXJ01000003.1"/>
</dbReference>
<sequence>MTLFIGPVENVGGPAIKNRILLKFIQKDSGFRICNTHNRSILNLVKSVAVLITSRDKQIIVSVSRRGRAVLFPILSIKRMLSPKLHYSIVCIGGTIVQEAIKSPLLIYKTLQLADIVTVETKGLLRRLEEDCGLENVHYMPNYKEIPDDVDLSTPIFETPNLKFVFLSSVRNVKGIATMISVFKQIIDIYPSAILDIYGPIRDDFDGSVFDDIENLPGINYRGVVANGDVLTKLSQYHVFIFPTEYQGEGFPAVIIEAYLAGLVIVASDINFNTEIVIHNENGWIFPTGDRKALKSALLQCFYNEEEMKNISKNNRSVAKNFNAENVIEQYQKALIDCGWQL</sequence>
<accession>A0A1M5SJW2</accession>
<dbReference type="SUPFAM" id="SSF53756">
    <property type="entry name" value="UDP-Glycosyltransferase/glycogen phosphorylase"/>
    <property type="match status" value="1"/>
</dbReference>
<dbReference type="Gene3D" id="3.40.50.2000">
    <property type="entry name" value="Glycogen Phosphorylase B"/>
    <property type="match status" value="2"/>
</dbReference>
<evidence type="ECO:0000313" key="2">
    <source>
        <dbReference type="EMBL" id="SHH38755.1"/>
    </source>
</evidence>
<dbReference type="OrthoDB" id="9813214at2"/>
<evidence type="ECO:0000313" key="3">
    <source>
        <dbReference type="Proteomes" id="UP000183954"/>
    </source>
</evidence>
<dbReference type="CDD" id="cd03801">
    <property type="entry name" value="GT4_PimA-like"/>
    <property type="match status" value="1"/>
</dbReference>
<dbReference type="EMBL" id="FQXJ01000003">
    <property type="protein sequence ID" value="SHH38755.1"/>
    <property type="molecule type" value="Genomic_DNA"/>
</dbReference>
<protein>
    <submittedName>
        <fullName evidence="2">Glycosyl transferases group 1</fullName>
    </submittedName>
</protein>
<organism evidence="2 3">
    <name type="scientific">Desulfosporosinus lacus DSM 15449</name>
    <dbReference type="NCBI Taxonomy" id="1121420"/>
    <lineage>
        <taxon>Bacteria</taxon>
        <taxon>Bacillati</taxon>
        <taxon>Bacillota</taxon>
        <taxon>Clostridia</taxon>
        <taxon>Eubacteriales</taxon>
        <taxon>Desulfitobacteriaceae</taxon>
        <taxon>Desulfosporosinus</taxon>
    </lineage>
</organism>
<keyword evidence="3" id="KW-1185">Reference proteome</keyword>
<gene>
    <name evidence="2" type="ORF">SAMN02746098_00869</name>
</gene>
<evidence type="ECO:0000259" key="1">
    <source>
        <dbReference type="Pfam" id="PF00534"/>
    </source>
</evidence>
<name>A0A1M5SJW2_9FIRM</name>
<dbReference type="STRING" id="1121420.SAMN02746098_00869"/>
<dbReference type="PANTHER" id="PTHR12526">
    <property type="entry name" value="GLYCOSYLTRANSFERASE"/>
    <property type="match status" value="1"/>
</dbReference>
<dbReference type="PANTHER" id="PTHR12526:SF630">
    <property type="entry name" value="GLYCOSYLTRANSFERASE"/>
    <property type="match status" value="1"/>
</dbReference>
<reference evidence="3" key="1">
    <citation type="submission" date="2016-11" db="EMBL/GenBank/DDBJ databases">
        <authorList>
            <person name="Varghese N."/>
            <person name="Submissions S."/>
        </authorList>
    </citation>
    <scope>NUCLEOTIDE SEQUENCE [LARGE SCALE GENOMIC DNA]</scope>
    <source>
        <strain evidence="3">DSM 15449</strain>
    </source>
</reference>